<evidence type="ECO:0000256" key="2">
    <source>
        <dbReference type="ARBA" id="ARBA00023125"/>
    </source>
</evidence>
<gene>
    <name evidence="5" type="ORF">VVD49_06535</name>
</gene>
<keyword evidence="1" id="KW-0805">Transcription regulation</keyword>
<evidence type="ECO:0000313" key="5">
    <source>
        <dbReference type="EMBL" id="MEC5385373.1"/>
    </source>
</evidence>
<protein>
    <submittedName>
        <fullName evidence="5">MarR family transcriptional regulator</fullName>
    </submittedName>
</protein>
<keyword evidence="6" id="KW-1185">Reference proteome</keyword>
<dbReference type="SMART" id="SM00347">
    <property type="entry name" value="HTH_MARR"/>
    <property type="match status" value="1"/>
</dbReference>
<evidence type="ECO:0000313" key="6">
    <source>
        <dbReference type="Proteomes" id="UP001331561"/>
    </source>
</evidence>
<dbReference type="InterPro" id="IPR000835">
    <property type="entry name" value="HTH_MarR-typ"/>
</dbReference>
<keyword evidence="3" id="KW-0804">Transcription</keyword>
<dbReference type="InterPro" id="IPR036390">
    <property type="entry name" value="WH_DNA-bd_sf"/>
</dbReference>
<accession>A0ABU6K0R2</accession>
<evidence type="ECO:0000256" key="1">
    <source>
        <dbReference type="ARBA" id="ARBA00023015"/>
    </source>
</evidence>
<feature type="domain" description="HTH marR-type" evidence="4">
    <location>
        <begin position="16"/>
        <end position="148"/>
    </location>
</feature>
<reference evidence="5 6" key="1">
    <citation type="submission" date="2024-01" db="EMBL/GenBank/DDBJ databases">
        <title>Uliginosibacterium soil sp. nov.</title>
        <authorList>
            <person name="Lv Y."/>
        </authorList>
    </citation>
    <scope>NUCLEOTIDE SEQUENCE [LARGE SCALE GENOMIC DNA]</scope>
    <source>
        <strain evidence="5 6">H3</strain>
    </source>
</reference>
<dbReference type="InterPro" id="IPR023187">
    <property type="entry name" value="Tscrpt_reg_MarR-type_CS"/>
</dbReference>
<organism evidence="5 6">
    <name type="scientific">Uliginosibacterium silvisoli</name>
    <dbReference type="NCBI Taxonomy" id="3114758"/>
    <lineage>
        <taxon>Bacteria</taxon>
        <taxon>Pseudomonadati</taxon>
        <taxon>Pseudomonadota</taxon>
        <taxon>Betaproteobacteria</taxon>
        <taxon>Rhodocyclales</taxon>
        <taxon>Zoogloeaceae</taxon>
        <taxon>Uliginosibacterium</taxon>
    </lineage>
</organism>
<dbReference type="SUPFAM" id="SSF46785">
    <property type="entry name" value="Winged helix' DNA-binding domain"/>
    <property type="match status" value="1"/>
</dbReference>
<dbReference type="InterPro" id="IPR036388">
    <property type="entry name" value="WH-like_DNA-bd_sf"/>
</dbReference>
<name>A0ABU6K0R2_9RHOO</name>
<dbReference type="PANTHER" id="PTHR42756">
    <property type="entry name" value="TRANSCRIPTIONAL REGULATOR, MARR"/>
    <property type="match status" value="1"/>
</dbReference>
<keyword evidence="2" id="KW-0238">DNA-binding</keyword>
<dbReference type="PROSITE" id="PS50995">
    <property type="entry name" value="HTH_MARR_2"/>
    <property type="match status" value="1"/>
</dbReference>
<evidence type="ECO:0000259" key="4">
    <source>
        <dbReference type="PROSITE" id="PS50995"/>
    </source>
</evidence>
<dbReference type="EMBL" id="JAYXHS010000001">
    <property type="protein sequence ID" value="MEC5385373.1"/>
    <property type="molecule type" value="Genomic_DNA"/>
</dbReference>
<sequence>MSTNPVRLDPHDYGHEDSLGFLISKLKGLMMQALEAGLADLDITAAQGVILIRLGREPVSTAAALCRHSGYDTGSMTRMIDRLEDKGFIARERSTEDRRVINLKMTESGQVIRAEVLKRACEMMEPRLEGFSVDEFVLLKSLLRRVLDNAVRLAPSEQDGGGE</sequence>
<dbReference type="Proteomes" id="UP001331561">
    <property type="component" value="Unassembled WGS sequence"/>
</dbReference>
<dbReference type="Gene3D" id="1.10.10.10">
    <property type="entry name" value="Winged helix-like DNA-binding domain superfamily/Winged helix DNA-binding domain"/>
    <property type="match status" value="1"/>
</dbReference>
<dbReference type="PROSITE" id="PS01117">
    <property type="entry name" value="HTH_MARR_1"/>
    <property type="match status" value="1"/>
</dbReference>
<dbReference type="PRINTS" id="PR00598">
    <property type="entry name" value="HTHMARR"/>
</dbReference>
<proteinExistence type="predicted"/>
<evidence type="ECO:0000256" key="3">
    <source>
        <dbReference type="ARBA" id="ARBA00023163"/>
    </source>
</evidence>
<dbReference type="RefSeq" id="WP_327598330.1">
    <property type="nucleotide sequence ID" value="NZ_JAYXHS010000001.1"/>
</dbReference>
<comment type="caution">
    <text evidence="5">The sequence shown here is derived from an EMBL/GenBank/DDBJ whole genome shotgun (WGS) entry which is preliminary data.</text>
</comment>
<dbReference type="Pfam" id="PF01047">
    <property type="entry name" value="MarR"/>
    <property type="match status" value="1"/>
</dbReference>
<dbReference type="PANTHER" id="PTHR42756:SF1">
    <property type="entry name" value="TRANSCRIPTIONAL REPRESSOR OF EMRAB OPERON"/>
    <property type="match status" value="1"/>
</dbReference>